<comment type="similarity">
    <text evidence="9 11">Belongs to the TonB-dependent receptor family.</text>
</comment>
<evidence type="ECO:0000259" key="12">
    <source>
        <dbReference type="Pfam" id="PF00593"/>
    </source>
</evidence>
<gene>
    <name evidence="14" type="ORF">DI569_14070</name>
</gene>
<evidence type="ECO:0000256" key="6">
    <source>
        <dbReference type="ARBA" id="ARBA00023077"/>
    </source>
</evidence>
<dbReference type="InterPro" id="IPR000531">
    <property type="entry name" value="Beta-barrel_TonB"/>
</dbReference>
<feature type="short sequence motif" description="TonB C-terminal box" evidence="10">
    <location>
        <begin position="977"/>
        <end position="994"/>
    </location>
</feature>
<comment type="subcellular location">
    <subcellularLocation>
        <location evidence="1 9">Cell outer membrane</location>
        <topology evidence="1 9">Multi-pass membrane protein</topology>
    </subcellularLocation>
</comment>
<evidence type="ECO:0000256" key="2">
    <source>
        <dbReference type="ARBA" id="ARBA00022448"/>
    </source>
</evidence>
<keyword evidence="6 11" id="KW-0798">TonB box</keyword>
<dbReference type="EMBL" id="QFPJ01000044">
    <property type="protein sequence ID" value="PZQ20828.1"/>
    <property type="molecule type" value="Genomic_DNA"/>
</dbReference>
<dbReference type="Pfam" id="PF00593">
    <property type="entry name" value="TonB_dep_Rec_b-barrel"/>
    <property type="match status" value="1"/>
</dbReference>
<feature type="domain" description="TonB-dependent receptor-like beta-barrel" evidence="12">
    <location>
        <begin position="412"/>
        <end position="963"/>
    </location>
</feature>
<dbReference type="InterPro" id="IPR039426">
    <property type="entry name" value="TonB-dep_rcpt-like"/>
</dbReference>
<dbReference type="PROSITE" id="PS01156">
    <property type="entry name" value="TONB_DEPENDENT_REC_2"/>
    <property type="match status" value="1"/>
</dbReference>
<keyword evidence="8 9" id="KW-0998">Cell outer membrane</keyword>
<evidence type="ECO:0000313" key="15">
    <source>
        <dbReference type="Proteomes" id="UP000248597"/>
    </source>
</evidence>
<feature type="domain" description="TonB-dependent receptor plug" evidence="13">
    <location>
        <begin position="105"/>
        <end position="213"/>
    </location>
</feature>
<proteinExistence type="inferred from homology"/>
<dbReference type="PANTHER" id="PTHR47234">
    <property type="match status" value="1"/>
</dbReference>
<dbReference type="PROSITE" id="PS52016">
    <property type="entry name" value="TONB_DEPENDENT_REC_3"/>
    <property type="match status" value="1"/>
</dbReference>
<evidence type="ECO:0000256" key="11">
    <source>
        <dbReference type="RuleBase" id="RU003357"/>
    </source>
</evidence>
<evidence type="ECO:0000313" key="14">
    <source>
        <dbReference type="EMBL" id="PZQ20828.1"/>
    </source>
</evidence>
<accession>A0A2W5KZX2</accession>
<keyword evidence="4 9" id="KW-0812">Transmembrane</keyword>
<evidence type="ECO:0000256" key="5">
    <source>
        <dbReference type="ARBA" id="ARBA00022729"/>
    </source>
</evidence>
<dbReference type="Gene3D" id="2.170.130.10">
    <property type="entry name" value="TonB-dependent receptor, plug domain"/>
    <property type="match status" value="1"/>
</dbReference>
<keyword evidence="2 9" id="KW-0813">Transport</keyword>
<organism evidence="14 15">
    <name type="scientific">Sphingopyxis macrogoltabida</name>
    <name type="common">Sphingomonas macrogoltabidus</name>
    <dbReference type="NCBI Taxonomy" id="33050"/>
    <lineage>
        <taxon>Bacteria</taxon>
        <taxon>Pseudomonadati</taxon>
        <taxon>Pseudomonadota</taxon>
        <taxon>Alphaproteobacteria</taxon>
        <taxon>Sphingomonadales</taxon>
        <taxon>Sphingomonadaceae</taxon>
        <taxon>Sphingopyxis</taxon>
    </lineage>
</organism>
<evidence type="ECO:0000256" key="9">
    <source>
        <dbReference type="PROSITE-ProRule" id="PRU01360"/>
    </source>
</evidence>
<dbReference type="InterPro" id="IPR010917">
    <property type="entry name" value="TonB_rcpt_CS"/>
</dbReference>
<reference evidence="14 15" key="1">
    <citation type="submission" date="2017-08" db="EMBL/GenBank/DDBJ databases">
        <title>Infants hospitalized years apart are colonized by the same room-sourced microbial strains.</title>
        <authorList>
            <person name="Brooks B."/>
            <person name="Olm M.R."/>
            <person name="Firek B.A."/>
            <person name="Baker R."/>
            <person name="Thomas B.C."/>
            <person name="Morowitz M.J."/>
            <person name="Banfield J.F."/>
        </authorList>
    </citation>
    <scope>NUCLEOTIDE SEQUENCE [LARGE SCALE GENOMIC DNA]</scope>
    <source>
        <strain evidence="14">S2_005_003_R2_47</strain>
    </source>
</reference>
<dbReference type="PANTHER" id="PTHR47234:SF2">
    <property type="entry name" value="TONB-DEPENDENT RECEPTOR"/>
    <property type="match status" value="1"/>
</dbReference>
<protein>
    <recommendedName>
        <fullName evidence="16">TonB-dependent receptor</fullName>
    </recommendedName>
</protein>
<keyword evidence="7 9" id="KW-0472">Membrane</keyword>
<dbReference type="Pfam" id="PF07715">
    <property type="entry name" value="Plug"/>
    <property type="match status" value="1"/>
</dbReference>
<evidence type="ECO:0000256" key="3">
    <source>
        <dbReference type="ARBA" id="ARBA00022452"/>
    </source>
</evidence>
<name>A0A2W5KZX2_SPHMC</name>
<evidence type="ECO:0000259" key="13">
    <source>
        <dbReference type="Pfam" id="PF07715"/>
    </source>
</evidence>
<comment type="caution">
    <text evidence="14">The sequence shown here is derived from an EMBL/GenBank/DDBJ whole genome shotgun (WGS) entry which is preliminary data.</text>
</comment>
<evidence type="ECO:0000256" key="10">
    <source>
        <dbReference type="PROSITE-ProRule" id="PRU10144"/>
    </source>
</evidence>
<evidence type="ECO:0000256" key="4">
    <source>
        <dbReference type="ARBA" id="ARBA00022692"/>
    </source>
</evidence>
<dbReference type="AlphaFoldDB" id="A0A2W5KZX2"/>
<evidence type="ECO:0000256" key="8">
    <source>
        <dbReference type="ARBA" id="ARBA00023237"/>
    </source>
</evidence>
<dbReference type="InterPro" id="IPR037066">
    <property type="entry name" value="Plug_dom_sf"/>
</dbReference>
<dbReference type="InterPro" id="IPR012910">
    <property type="entry name" value="Plug_dom"/>
</dbReference>
<evidence type="ECO:0000256" key="7">
    <source>
        <dbReference type="ARBA" id="ARBA00023136"/>
    </source>
</evidence>
<keyword evidence="3 9" id="KW-1134">Transmembrane beta strand</keyword>
<evidence type="ECO:0008006" key="16">
    <source>
        <dbReference type="Google" id="ProtNLM"/>
    </source>
</evidence>
<dbReference type="Proteomes" id="UP000248597">
    <property type="component" value="Unassembled WGS sequence"/>
</dbReference>
<dbReference type="SUPFAM" id="SSF56935">
    <property type="entry name" value="Porins"/>
    <property type="match status" value="1"/>
</dbReference>
<dbReference type="InterPro" id="IPR036942">
    <property type="entry name" value="Beta-barrel_TonB_sf"/>
</dbReference>
<dbReference type="GO" id="GO:0009279">
    <property type="term" value="C:cell outer membrane"/>
    <property type="evidence" value="ECO:0007669"/>
    <property type="project" value="UniProtKB-SubCell"/>
</dbReference>
<evidence type="ECO:0000256" key="1">
    <source>
        <dbReference type="ARBA" id="ARBA00004571"/>
    </source>
</evidence>
<keyword evidence="5" id="KW-0732">Signal</keyword>
<dbReference type="Gene3D" id="2.40.170.20">
    <property type="entry name" value="TonB-dependent receptor, beta-barrel domain"/>
    <property type="match status" value="1"/>
</dbReference>
<sequence>MTLFTFFCGTELTVRTQYDQNHATVHGNDWQRTSATGTAQAGITVQGVMSMGMKRVAAVRAGLRGGSALFLSMAVIGSAMAQEPVVGEEGAIVVTGSRIPRPDVESNSPVNVISQDEIKYSSTVETEQLLNALPQAVAGAGAQSNSGNGSATVNLRNLGAARTLVLQNGRRIVGASQDGVVDLNMIPPSLISRVEVVTGGASAVYGSDAMAGVVNFVTKDDFEGFEIGGSYGISDEGDAARYNIDLTVGGNFADGRGNIVFHGSYYDRAQVKGEARDHATVYLADAVVGGVPTLVPSGNGVTPQGTIFSPQLVGLTDPYGSRIGTAGIFFAPEGWRAYTTADGFNDRPYTNLQMPMQRWQGSVIGHYDVTDGVTAFWEGSYVHSKINSTLGAVPMSSSGFIPGFQLDIRNPYLDPTLRDFLRTNLDADGDSLVPVNINRRLLDGGSRTSDQTRDFYRFVFGLKGNLTDRLKWEVYYNQGETKITDVQGGGVLIDNFANGFLTDPNNPYKCAVADPACVVLNPFGLNSLTPDMINYIYTDLTNITTIRQKQLGASLTGSLFSLPAGDVGISIGAEYRKESSSFDPDQLYVQGKALSRSAGLSPTAGSFDVAELYGELYVPILADMPGVELLAFEGGLRFSDYSTAGTVWSYKLGGEYSPFRGLKFRGLYQRAVRAPNVVELYSGATNTAPQAVDFCNADAGRTAAERDFCVTSLGIPAAVADVFQQENQQIRAITGGNPNLQEETSDTWSVGAVVRPEFLPGFQLTVDYYNIKIDDAIGSFGGGLQAVITACNANMTLSNVFCQPLRNRTPDGQLYDVPLLNANIANLEASGIDYRIDYRHSLGEAGNLSYYIAGTYLIDAITQGSPIANPINCAGYIGGGSCSTANPEWRFTQRLTWEMEKLQLSLRHRFIGSAKDGRIAGAKASGVATPLLAVPETGDVHYFDFAVNYDVMENFSFFANVDNMFDRDPPFYLYERETYDAIGRRFTIGFRANF</sequence>